<feature type="compositionally biased region" description="Basic and acidic residues" evidence="1">
    <location>
        <begin position="205"/>
        <end position="218"/>
    </location>
</feature>
<keyword evidence="3" id="KW-1185">Reference proteome</keyword>
<evidence type="ECO:0000256" key="1">
    <source>
        <dbReference type="SAM" id="MobiDB-lite"/>
    </source>
</evidence>
<dbReference type="OrthoDB" id="5374569at2759"/>
<feature type="compositionally biased region" description="Basic and acidic residues" evidence="1">
    <location>
        <begin position="329"/>
        <end position="342"/>
    </location>
</feature>
<gene>
    <name evidence="2" type="ORF">M440DRAFT_1435997</name>
</gene>
<reference evidence="2 3" key="1">
    <citation type="submission" date="2016-07" db="EMBL/GenBank/DDBJ databases">
        <title>Multiple horizontal gene transfer events from other fungi enriched the ability of initially mycotrophic Trichoderma (Ascomycota) to feed on dead plant biomass.</title>
        <authorList>
            <consortium name="DOE Joint Genome Institute"/>
            <person name="Aerts A."/>
            <person name="Atanasova L."/>
            <person name="Chenthamara K."/>
            <person name="Zhang J."/>
            <person name="Grujic M."/>
            <person name="Henrissat B."/>
            <person name="Kuo A."/>
            <person name="Salamov A."/>
            <person name="Lipzen A."/>
            <person name="Labutti K."/>
            <person name="Barry K."/>
            <person name="Miao Y."/>
            <person name="Rahimi M.J."/>
            <person name="Shen Q."/>
            <person name="Grigoriev I.V."/>
            <person name="Kubicek C.P."/>
            <person name="Druzhinina I.S."/>
        </authorList>
    </citation>
    <scope>NUCLEOTIDE SEQUENCE [LARGE SCALE GENOMIC DNA]</scope>
    <source>
        <strain evidence="2 3">ATCC 18648</strain>
    </source>
</reference>
<dbReference type="EMBL" id="KZ679127">
    <property type="protein sequence ID" value="PTB80376.1"/>
    <property type="molecule type" value="Genomic_DNA"/>
</dbReference>
<feature type="compositionally biased region" description="Low complexity" evidence="1">
    <location>
        <begin position="244"/>
        <end position="262"/>
    </location>
</feature>
<dbReference type="STRING" id="983965.A0A2T4CFQ1"/>
<evidence type="ECO:0000313" key="3">
    <source>
        <dbReference type="Proteomes" id="UP000240760"/>
    </source>
</evidence>
<feature type="region of interest" description="Disordered" evidence="1">
    <location>
        <begin position="42"/>
        <end position="61"/>
    </location>
</feature>
<proteinExistence type="predicted"/>
<evidence type="ECO:0000313" key="2">
    <source>
        <dbReference type="EMBL" id="PTB80376.1"/>
    </source>
</evidence>
<accession>A0A2T4CFQ1</accession>
<feature type="region of interest" description="Disordered" evidence="1">
    <location>
        <begin position="168"/>
        <end position="380"/>
    </location>
</feature>
<feature type="compositionally biased region" description="Polar residues" evidence="1">
    <location>
        <begin position="314"/>
        <end position="325"/>
    </location>
</feature>
<sequence length="399" mass="44774">MLHALVERIIYPFEETLIAGLLPVICLGIIITYCAHCKTQSPRQPAARESQQRNALHRLRRDQRRNTSVGMSCERLYRADTFSAFWILILYEVRLLHLHQRGLMKSIYPRPSEVLMFMIPGALNDDKYRMVEDEFLHVAQRFTAHLHRAEYDRLKALAKAQNADTIREIERPIMPDTVPTARTRQRSESRQRALKQRKALAAADGRGEKDGKAEDDGAKSPLASTGLRGLMEAPRREGRTIMPAVNASSASSRTRAAAGYSSKSLPQQDSRSREPSPSLPPLPSSVKRVKLETPGHSRSASASGRSTSQHHPRVSNSSTQATSSPVPKGPKEPLRSERKIPEQRSSVDVLDDDDDDPFGLQGRRMGRKKSREHFGRSGVTRDIKDESNTVDLTFIPSFL</sequence>
<organism evidence="2 3">
    <name type="scientific">Trichoderma longibrachiatum ATCC 18648</name>
    <dbReference type="NCBI Taxonomy" id="983965"/>
    <lineage>
        <taxon>Eukaryota</taxon>
        <taxon>Fungi</taxon>
        <taxon>Dikarya</taxon>
        <taxon>Ascomycota</taxon>
        <taxon>Pezizomycotina</taxon>
        <taxon>Sordariomycetes</taxon>
        <taxon>Hypocreomycetidae</taxon>
        <taxon>Hypocreales</taxon>
        <taxon>Hypocreaceae</taxon>
        <taxon>Trichoderma</taxon>
    </lineage>
</organism>
<protein>
    <submittedName>
        <fullName evidence="2">Uncharacterized protein</fullName>
    </submittedName>
</protein>
<dbReference type="Proteomes" id="UP000240760">
    <property type="component" value="Unassembled WGS sequence"/>
</dbReference>
<name>A0A2T4CFQ1_TRILO</name>
<feature type="compositionally biased region" description="Low complexity" evidence="1">
    <location>
        <begin position="297"/>
        <end position="307"/>
    </location>
</feature>
<dbReference type="AlphaFoldDB" id="A0A2T4CFQ1"/>